<dbReference type="InterPro" id="IPR029016">
    <property type="entry name" value="GAF-like_dom_sf"/>
</dbReference>
<dbReference type="InterPro" id="IPR035965">
    <property type="entry name" value="PAS-like_dom_sf"/>
</dbReference>
<dbReference type="Gene3D" id="2.10.70.100">
    <property type="match status" value="1"/>
</dbReference>
<dbReference type="Gene3D" id="3.30.565.10">
    <property type="entry name" value="Histidine kinase-like ATPase, C-terminal domain"/>
    <property type="match status" value="1"/>
</dbReference>
<evidence type="ECO:0000313" key="6">
    <source>
        <dbReference type="Proteomes" id="UP000732378"/>
    </source>
</evidence>
<dbReference type="Gene3D" id="3.30.450.20">
    <property type="entry name" value="PAS domain"/>
    <property type="match status" value="2"/>
</dbReference>
<dbReference type="Proteomes" id="UP000732378">
    <property type="component" value="Unassembled WGS sequence"/>
</dbReference>
<protein>
    <submittedName>
        <fullName evidence="5">PAS domain S-box-containing protein</fullName>
    </submittedName>
</protein>
<dbReference type="InterPro" id="IPR000700">
    <property type="entry name" value="PAS-assoc_C"/>
</dbReference>
<organism evidence="5 6">
    <name type="scientific">Nocardioides salarius</name>
    <dbReference type="NCBI Taxonomy" id="374513"/>
    <lineage>
        <taxon>Bacteria</taxon>
        <taxon>Bacillati</taxon>
        <taxon>Actinomycetota</taxon>
        <taxon>Actinomycetes</taxon>
        <taxon>Propionibacteriales</taxon>
        <taxon>Nocardioidaceae</taxon>
        <taxon>Nocardioides</taxon>
    </lineage>
</organism>
<dbReference type="SUPFAM" id="SSF55874">
    <property type="entry name" value="ATPase domain of HSP90 chaperone/DNA topoisomerase II/histidine kinase"/>
    <property type="match status" value="1"/>
</dbReference>
<dbReference type="InterPro" id="IPR003594">
    <property type="entry name" value="HATPase_dom"/>
</dbReference>
<accession>A0ABS2M9H7</accession>
<feature type="region of interest" description="Disordered" evidence="2">
    <location>
        <begin position="1014"/>
        <end position="1044"/>
    </location>
</feature>
<name>A0ABS2M9H7_9ACTN</name>
<dbReference type="SUPFAM" id="SSF55785">
    <property type="entry name" value="PYP-like sensor domain (PAS domain)"/>
    <property type="match status" value="2"/>
</dbReference>
<dbReference type="PROSITE" id="PS50112">
    <property type="entry name" value="PAS"/>
    <property type="match status" value="1"/>
</dbReference>
<dbReference type="Pfam" id="PF07228">
    <property type="entry name" value="SpoIIE"/>
    <property type="match status" value="1"/>
</dbReference>
<dbReference type="Gene3D" id="3.60.40.10">
    <property type="entry name" value="PPM-type phosphatase domain"/>
    <property type="match status" value="1"/>
</dbReference>
<dbReference type="EMBL" id="JAFBBZ010000001">
    <property type="protein sequence ID" value="MBM7507849.1"/>
    <property type="molecule type" value="Genomic_DNA"/>
</dbReference>
<dbReference type="Pfam" id="PF13581">
    <property type="entry name" value="HATPase_c_2"/>
    <property type="match status" value="1"/>
</dbReference>
<gene>
    <name evidence="5" type="ORF">JOE61_001663</name>
</gene>
<dbReference type="InterPro" id="IPR052016">
    <property type="entry name" value="Bact_Sigma-Reg"/>
</dbReference>
<dbReference type="PANTHER" id="PTHR43156:SF2">
    <property type="entry name" value="STAGE II SPORULATION PROTEIN E"/>
    <property type="match status" value="1"/>
</dbReference>
<dbReference type="Pfam" id="PF01590">
    <property type="entry name" value="GAF"/>
    <property type="match status" value="2"/>
</dbReference>
<keyword evidence="6" id="KW-1185">Reference proteome</keyword>
<dbReference type="InterPro" id="IPR001932">
    <property type="entry name" value="PPM-type_phosphatase-like_dom"/>
</dbReference>
<proteinExistence type="predicted"/>
<dbReference type="RefSeq" id="WP_193670038.1">
    <property type="nucleotide sequence ID" value="NZ_JACDTV010000011.1"/>
</dbReference>
<dbReference type="SUPFAM" id="SSF55781">
    <property type="entry name" value="GAF domain-like"/>
    <property type="match status" value="2"/>
</dbReference>
<feature type="compositionally biased region" description="Pro residues" evidence="2">
    <location>
        <begin position="1018"/>
        <end position="1028"/>
    </location>
</feature>
<dbReference type="InterPro" id="IPR000014">
    <property type="entry name" value="PAS"/>
</dbReference>
<evidence type="ECO:0000259" key="4">
    <source>
        <dbReference type="PROSITE" id="PS50113"/>
    </source>
</evidence>
<dbReference type="PROSITE" id="PS50113">
    <property type="entry name" value="PAC"/>
    <property type="match status" value="1"/>
</dbReference>
<dbReference type="Gene3D" id="3.30.450.40">
    <property type="match status" value="2"/>
</dbReference>
<evidence type="ECO:0000313" key="5">
    <source>
        <dbReference type="EMBL" id="MBM7507849.1"/>
    </source>
</evidence>
<dbReference type="InterPro" id="IPR013655">
    <property type="entry name" value="PAS_fold_3"/>
</dbReference>
<feature type="domain" description="PAC" evidence="4">
    <location>
        <begin position="255"/>
        <end position="307"/>
    </location>
</feature>
<dbReference type="InterPro" id="IPR036457">
    <property type="entry name" value="PPM-type-like_dom_sf"/>
</dbReference>
<dbReference type="Pfam" id="PF08448">
    <property type="entry name" value="PAS_4"/>
    <property type="match status" value="1"/>
</dbReference>
<dbReference type="CDD" id="cd16936">
    <property type="entry name" value="HATPase_RsbW-like"/>
    <property type="match status" value="1"/>
</dbReference>
<dbReference type="SMART" id="SM00331">
    <property type="entry name" value="PP2C_SIG"/>
    <property type="match status" value="1"/>
</dbReference>
<sequence length="1198" mass="127825">MAATGSPGAAQDPARSTPPDVRSSVVRRLVAGSDRSSSLDRLCELAAALLDAGSAQVSLVGATQVVVGGHGAGSGLVGLETPAADSLCTVTVGLKAPLVVPDTTLDDRVSTLPPVTSGAVGAYLGVPLVVADGQVVGSLCVYDAAPRDWPDHSVSTLERLADAVVGDLELAALSSDFETQQVAWRLATDAAGVGAWEWDLVTGDLRFDDRLLELFGLDDDTFGGTIDAFTDIVHVEDRARVVAALDRAIAARGEYAAEYRIHLPDGRVRWIAARGRGLGDEGGQTVRVLGAAYDTTAVQEGEARVARVLESMPTAFYQLDDEWRFAYLNGEAERLLGRSREDLVGQVVWEAFPATLDSIFERSYRGCVESGDPVAFDAYYPAPLDAWYEVRAWPNPDGLAVYFVDVTARYQAQEQVARTARRDALVADVTEQLAGTLDLGEAVSRLGALVVPAIGDWCVATLVEEPGHEGRLPGLRDVGGWHRDPGAQHLVDRFAAVRLDQVVDDSFLPLVLAADRPVVGDGATESMCRVFAAGEVHELLRALAPEHATVLSLKGHDRVVGLLTVLRGEARGAFTDADLDTLALVAERAGLALDNARLFAEQRDLAEGLQRSLLTAPPQPDHLEIVVRYEAAAETAQVGGDWYDAFVQDAGATMLVIGDVVGHDTAAAAAMGQVRNLLRGISVFSGQGPADVLRGVDHALDTLGVDTTATAVLARLEQTPEELAEGVTRLRWSNAGHPPPVVVCPEGEVTLLVGDDPDLLLGLDPEAERQERQVVLTRGSLVLLFTDGLVERRGEDLDAGLDRLRRELASLDALGCPLDELCDRLLVRMVPSLREDDIALVAVRLHEQDGPPPRRRSQDQHGPTGGSAGTGVEDAPVASGRIVRTRFSAHPSSVPGARHFVREALRGRGVELVDDAELCVGELAANAALHSGGESMDVSVRLDHGAVTVSVADEGVVPAEAVVPRLVAEPDGRGHGEPTTGRGLGIVSVLADDWGVERFPGGTRVWARLLDDRADSPVRPPDSPPAPGPAADQDAPEGREPTSPVLLRGCPVRLWLRQDEHIDELVRDLQLLSATHELDPGLVSVGEVRDLLAVFAPLRRGTRRAVEAAQAQGLDELDVTVDLPVRAADEVVRLDDLLSLSDEGLDDQRLLTVRAEPDVVRLRAWMIEQVRTQLEEGAEAVAWTDWTPRDLGSPPPRA</sequence>
<dbReference type="PANTHER" id="PTHR43156">
    <property type="entry name" value="STAGE II SPORULATION PROTEIN E-RELATED"/>
    <property type="match status" value="1"/>
</dbReference>
<comment type="caution">
    <text evidence="5">The sequence shown here is derived from an EMBL/GenBank/DDBJ whole genome shotgun (WGS) entry which is preliminary data.</text>
</comment>
<dbReference type="SMART" id="SM00065">
    <property type="entry name" value="GAF"/>
    <property type="match status" value="2"/>
</dbReference>
<evidence type="ECO:0000259" key="3">
    <source>
        <dbReference type="PROSITE" id="PS50112"/>
    </source>
</evidence>
<keyword evidence="1" id="KW-0378">Hydrolase</keyword>
<dbReference type="InterPro" id="IPR036890">
    <property type="entry name" value="HATPase_C_sf"/>
</dbReference>
<evidence type="ECO:0000256" key="1">
    <source>
        <dbReference type="ARBA" id="ARBA00022801"/>
    </source>
</evidence>
<reference evidence="5 6" key="1">
    <citation type="submission" date="2021-01" db="EMBL/GenBank/DDBJ databases">
        <title>Sequencing the genomes of 1000 actinobacteria strains.</title>
        <authorList>
            <person name="Klenk H.-P."/>
        </authorList>
    </citation>
    <scope>NUCLEOTIDE SEQUENCE [LARGE SCALE GENOMIC DNA]</scope>
    <source>
        <strain evidence="5 6">DSM 18239</strain>
    </source>
</reference>
<dbReference type="InterPro" id="IPR003018">
    <property type="entry name" value="GAF"/>
</dbReference>
<dbReference type="Pfam" id="PF08447">
    <property type="entry name" value="PAS_3"/>
    <property type="match status" value="1"/>
</dbReference>
<dbReference type="InterPro" id="IPR013656">
    <property type="entry name" value="PAS_4"/>
</dbReference>
<feature type="region of interest" description="Disordered" evidence="2">
    <location>
        <begin position="1"/>
        <end position="23"/>
    </location>
</feature>
<dbReference type="CDD" id="cd00130">
    <property type="entry name" value="PAS"/>
    <property type="match status" value="2"/>
</dbReference>
<dbReference type="SUPFAM" id="SSF81606">
    <property type="entry name" value="PP2C-like"/>
    <property type="match status" value="1"/>
</dbReference>
<evidence type="ECO:0000256" key="2">
    <source>
        <dbReference type="SAM" id="MobiDB-lite"/>
    </source>
</evidence>
<feature type="region of interest" description="Disordered" evidence="2">
    <location>
        <begin position="846"/>
        <end position="875"/>
    </location>
</feature>
<feature type="domain" description="PAS" evidence="3">
    <location>
        <begin position="301"/>
        <end position="346"/>
    </location>
</feature>
<dbReference type="NCBIfam" id="TIGR00229">
    <property type="entry name" value="sensory_box"/>
    <property type="match status" value="1"/>
</dbReference>
<dbReference type="SMART" id="SM00091">
    <property type="entry name" value="PAS"/>
    <property type="match status" value="2"/>
</dbReference>